<evidence type="ECO:0000259" key="2">
    <source>
        <dbReference type="Pfam" id="PF02558"/>
    </source>
</evidence>
<reference evidence="4" key="1">
    <citation type="journal article" date="2019" name="Int. J. Syst. Evol. Microbiol.">
        <title>The Global Catalogue of Microorganisms (GCM) 10K type strain sequencing project: providing services to taxonomists for standard genome sequencing and annotation.</title>
        <authorList>
            <consortium name="The Broad Institute Genomics Platform"/>
            <consortium name="The Broad Institute Genome Sequencing Center for Infectious Disease"/>
            <person name="Wu L."/>
            <person name="Ma J."/>
        </authorList>
    </citation>
    <scope>NUCLEOTIDE SEQUENCE [LARGE SCALE GENOMIC DNA]</scope>
    <source>
        <strain evidence="4">JCM 17906</strain>
    </source>
</reference>
<gene>
    <name evidence="3" type="ORF">GCM10023175_02350</name>
</gene>
<dbReference type="SUPFAM" id="SSF48179">
    <property type="entry name" value="6-phosphogluconate dehydrogenase C-terminal domain-like"/>
    <property type="match status" value="1"/>
</dbReference>
<comment type="caution">
    <text evidence="3">The sequence shown here is derived from an EMBL/GenBank/DDBJ whole genome shotgun (WGS) entry which is preliminary data.</text>
</comment>
<protein>
    <recommendedName>
        <fullName evidence="5">Opine dehydrogenase</fullName>
    </recommendedName>
</protein>
<dbReference type="InterPro" id="IPR036291">
    <property type="entry name" value="NAD(P)-bd_dom_sf"/>
</dbReference>
<evidence type="ECO:0008006" key="5">
    <source>
        <dbReference type="Google" id="ProtNLM"/>
    </source>
</evidence>
<dbReference type="InterPro" id="IPR003421">
    <property type="entry name" value="Opine_DH"/>
</dbReference>
<proteinExistence type="predicted"/>
<keyword evidence="4" id="KW-1185">Reference proteome</keyword>
<dbReference type="Gene3D" id="1.10.1040.10">
    <property type="entry name" value="N-(1-d-carboxylethyl)-l-norvaline Dehydrogenase, domain 2"/>
    <property type="match status" value="1"/>
</dbReference>
<organism evidence="3 4">
    <name type="scientific">Pseudonocardia xishanensis</name>
    <dbReference type="NCBI Taxonomy" id="630995"/>
    <lineage>
        <taxon>Bacteria</taxon>
        <taxon>Bacillati</taxon>
        <taxon>Actinomycetota</taxon>
        <taxon>Actinomycetes</taxon>
        <taxon>Pseudonocardiales</taxon>
        <taxon>Pseudonocardiaceae</taxon>
        <taxon>Pseudonocardia</taxon>
    </lineage>
</organism>
<name>A0ABP8RDV0_9PSEU</name>
<dbReference type="InterPro" id="IPR013328">
    <property type="entry name" value="6PGD_dom2"/>
</dbReference>
<dbReference type="Pfam" id="PF02558">
    <property type="entry name" value="ApbA"/>
    <property type="match status" value="1"/>
</dbReference>
<dbReference type="Gene3D" id="3.40.50.720">
    <property type="entry name" value="NAD(P)-binding Rossmann-like Domain"/>
    <property type="match status" value="1"/>
</dbReference>
<dbReference type="PANTHER" id="PTHR38015">
    <property type="entry name" value="BLR6086 PROTEIN"/>
    <property type="match status" value="1"/>
</dbReference>
<dbReference type="PANTHER" id="PTHR38015:SF1">
    <property type="entry name" value="OPINE DEHYDROGENASE DOMAIN-CONTAINING PROTEIN"/>
    <property type="match status" value="1"/>
</dbReference>
<dbReference type="EMBL" id="BAABGT010000004">
    <property type="protein sequence ID" value="GAA4536043.1"/>
    <property type="molecule type" value="Genomic_DNA"/>
</dbReference>
<dbReference type="InterPro" id="IPR008927">
    <property type="entry name" value="6-PGluconate_DH-like_C_sf"/>
</dbReference>
<dbReference type="Pfam" id="PF02317">
    <property type="entry name" value="Octopine_DH"/>
    <property type="match status" value="1"/>
</dbReference>
<evidence type="ECO:0000259" key="1">
    <source>
        <dbReference type="Pfam" id="PF02317"/>
    </source>
</evidence>
<dbReference type="InterPro" id="IPR051729">
    <property type="entry name" value="Opine/Lysopine_DH"/>
</dbReference>
<feature type="domain" description="Ketopantoate reductase N-terminal" evidence="2">
    <location>
        <begin position="6"/>
        <end position="105"/>
    </location>
</feature>
<evidence type="ECO:0000313" key="4">
    <source>
        <dbReference type="Proteomes" id="UP001501598"/>
    </source>
</evidence>
<sequence>MSDQTVTIVGNGAGGCAAAASLADRGAAVVLVGRSASKVDALAAAGALVLVEGGEARSVVGITHTTDLSSAAGSEMVLLMVPTSAIVGYAEALAPHLAPDATVVLAPGHTGGALAFRAAVRRIRPELASIVIAETFTLPFVTRMTGPAEVTVWRRMSHLLTGVLPARATTTVVDEVRRVFPDVVAAGSVLESSLSNLNAIMHPPGMLANVGWIEHTAGDFRFYREGVTPGVARIMDGLDRERLAVAEAFGLRLPPFVELFQSAGLVSAEVAAAQDTYLAVHESGPNLEIRSPASLTDRYVEEDVGSGLVALSALAACAGVDVPVTEALVTMANLVNAKDYRQVGLTADLLGIAGLGRDGLLAAVTG</sequence>
<dbReference type="InterPro" id="IPR013332">
    <property type="entry name" value="KPR_N"/>
</dbReference>
<accession>A0ABP8RDV0</accession>
<dbReference type="RefSeq" id="WP_345411789.1">
    <property type="nucleotide sequence ID" value="NZ_BAABGT010000004.1"/>
</dbReference>
<dbReference type="Proteomes" id="UP001501598">
    <property type="component" value="Unassembled WGS sequence"/>
</dbReference>
<evidence type="ECO:0000313" key="3">
    <source>
        <dbReference type="EMBL" id="GAA4536043.1"/>
    </source>
</evidence>
<dbReference type="SUPFAM" id="SSF51735">
    <property type="entry name" value="NAD(P)-binding Rossmann-fold domains"/>
    <property type="match status" value="1"/>
</dbReference>
<feature type="domain" description="Opine dehydrogenase" evidence="1">
    <location>
        <begin position="186"/>
        <end position="334"/>
    </location>
</feature>